<feature type="domain" description="PB1" evidence="12">
    <location>
        <begin position="898"/>
        <end position="982"/>
    </location>
</feature>
<dbReference type="InterPro" id="IPR015300">
    <property type="entry name" value="DNA-bd_pseudobarrel_sf"/>
</dbReference>
<keyword evidence="7 9" id="KW-0539">Nucleus</keyword>
<organism evidence="13 14">
    <name type="scientific">Rhynchospora tenuis</name>
    <dbReference type="NCBI Taxonomy" id="198213"/>
    <lineage>
        <taxon>Eukaryota</taxon>
        <taxon>Viridiplantae</taxon>
        <taxon>Streptophyta</taxon>
        <taxon>Embryophyta</taxon>
        <taxon>Tracheophyta</taxon>
        <taxon>Spermatophyta</taxon>
        <taxon>Magnoliopsida</taxon>
        <taxon>Liliopsida</taxon>
        <taxon>Poales</taxon>
        <taxon>Cyperaceae</taxon>
        <taxon>Cyperoideae</taxon>
        <taxon>Rhynchosporeae</taxon>
        <taxon>Rhynchospora</taxon>
    </lineage>
</organism>
<feature type="region of interest" description="Disordered" evidence="10">
    <location>
        <begin position="455"/>
        <end position="490"/>
    </location>
</feature>
<evidence type="ECO:0000256" key="1">
    <source>
        <dbReference type="ARBA" id="ARBA00003182"/>
    </source>
</evidence>
<dbReference type="GO" id="GO:0005634">
    <property type="term" value="C:nucleus"/>
    <property type="evidence" value="ECO:0007669"/>
    <property type="project" value="UniProtKB-SubCell"/>
</dbReference>
<dbReference type="FunFam" id="2.30.30.1040:FF:000001">
    <property type="entry name" value="Auxin response factor"/>
    <property type="match status" value="1"/>
</dbReference>
<sequence>MKAPSSNGASANSAEGEKKIINSELWHACAGPLVSLPPVGSLVVYFPQGHSEQVAASMHKELDSIPSYPNLPSKLICRLHSCTLHADPETDEVYAQMTLQPVNKYDREAMLASEMGLKQNKQPSEFFCKTLTASDTSTHGGFSVPRRAAEKIFPPLDFTMQPPAQELVAKDLHDVSWKFRHIYRGQPKRHLLTTGWSVFVSTKRLIAGDSVLFIRDEKSQLLLGIRRANRQQPALSSSVLSSDSMHIGLLAAAAHAAQNNSQFTIFYNPRASPSEFVIPLAKYNKALYTQVSLGMRFRMLFETEDSSVRRYMGTITGISDLDPVRWKNSHWRNLQVGWDESTATERRTRVSIWEIEPVATPFYICPPPIFRPKLPKQPGAPDDESEVESAFRRVMPWLSDDFGLKDIQSAIFPGLSLVQWMAMQQQQQNPGNIITSNPSLQNFQAQQMPMPNLQFSTQPVATPQPTLSSQQQLPSPHQIPTQQQAQVVQTQPQLQNPVRLQLPNAIQIPNSIQMQPQLQRQQQAQVLQQQQLQQLETVEQQKLKQSQFTVPITQPSASNQIQQHEITKPNIINNNNNNSITTTTTASTTTTNINNNNHTLAAGKQQPALPQLMQTQLPVEYQQALLQTQQLPQLSQQEIQQIQLLQKYQQQQQQILSQLNPQYQSQILQQVSQKSSEVQQPQNNLEQLKAQQLIRSQSCPSTTPPPTVNPLSRGHQGSANLTDAAAVIFTPPPMENLLQEIQSKPDSRLKPNRNAVTDLDASSASSFCLDDGPQQEGFSIPAGCLDGSGVQIDTRDNNNMNSINNINNNGNNMFMDGLMPDALMARGMTSEKGMENLYSCKKGYMDVETEISTADISSQSFGLPDISFKPGCSSDVGLTESGMPSQGMWNNNNQTQRRTFTKVQKRGSVGRSIDVTRYRGYDELRHDLACMFGIQGQLEDPYRTDWKLVYVDHENDILLVGDDPWEEFVICVKSIKILSAAEVQQMSLEGDLGNLPVQNQACSGSDEGNNTWRGVYDDTSGASYHR</sequence>
<dbReference type="AlphaFoldDB" id="A0AAD6ES25"/>
<dbReference type="Proteomes" id="UP001210211">
    <property type="component" value="Unassembled WGS sequence"/>
</dbReference>
<dbReference type="Gene3D" id="2.30.30.1040">
    <property type="match status" value="1"/>
</dbReference>
<dbReference type="SMART" id="SM01019">
    <property type="entry name" value="B3"/>
    <property type="match status" value="1"/>
</dbReference>
<comment type="subcellular location">
    <subcellularLocation>
        <location evidence="2 9">Nucleus</location>
    </subcellularLocation>
</comment>
<dbReference type="InterPro" id="IPR003340">
    <property type="entry name" value="B3_DNA-bd"/>
</dbReference>
<dbReference type="InterPro" id="IPR010525">
    <property type="entry name" value="ARF_dom"/>
</dbReference>
<dbReference type="InterPro" id="IPR053793">
    <property type="entry name" value="PB1-like"/>
</dbReference>
<comment type="similarity">
    <text evidence="3 9">Belongs to the ARF family.</text>
</comment>
<dbReference type="Pfam" id="PF02309">
    <property type="entry name" value="AUX_IAA"/>
    <property type="match status" value="1"/>
</dbReference>
<dbReference type="FunFam" id="2.40.330.10:FF:000001">
    <property type="entry name" value="Auxin response factor"/>
    <property type="match status" value="1"/>
</dbReference>
<evidence type="ECO:0000259" key="11">
    <source>
        <dbReference type="PROSITE" id="PS50863"/>
    </source>
</evidence>
<keyword evidence="6 9" id="KW-0804">Transcription</keyword>
<dbReference type="CDD" id="cd10017">
    <property type="entry name" value="B3_DNA"/>
    <property type="match status" value="1"/>
</dbReference>
<dbReference type="GO" id="GO:0009734">
    <property type="term" value="P:auxin-activated signaling pathway"/>
    <property type="evidence" value="ECO:0007669"/>
    <property type="project" value="UniProtKB-KW"/>
</dbReference>
<dbReference type="Pfam" id="PF06507">
    <property type="entry name" value="ARF_AD"/>
    <property type="match status" value="1"/>
</dbReference>
<evidence type="ECO:0000256" key="4">
    <source>
        <dbReference type="ARBA" id="ARBA00023015"/>
    </source>
</evidence>
<evidence type="ECO:0000256" key="7">
    <source>
        <dbReference type="ARBA" id="ARBA00023242"/>
    </source>
</evidence>
<keyword evidence="8 9" id="KW-0927">Auxin signaling pathway</keyword>
<evidence type="ECO:0000256" key="3">
    <source>
        <dbReference type="ARBA" id="ARBA00007853"/>
    </source>
</evidence>
<comment type="subunit">
    <text evidence="9">Homodimers and heterodimers.</text>
</comment>
<feature type="domain" description="TF-B3" evidence="11">
    <location>
        <begin position="127"/>
        <end position="229"/>
    </location>
</feature>
<dbReference type="SUPFAM" id="SSF101936">
    <property type="entry name" value="DNA-binding pseudobarrel domain"/>
    <property type="match status" value="1"/>
</dbReference>
<dbReference type="FunFam" id="3.10.20.90:FF:000047">
    <property type="entry name" value="Auxin response factor"/>
    <property type="match status" value="1"/>
</dbReference>
<comment type="caution">
    <text evidence="13">The sequence shown here is derived from an EMBL/GenBank/DDBJ whole genome shotgun (WGS) entry which is preliminary data.</text>
</comment>
<evidence type="ECO:0000313" key="13">
    <source>
        <dbReference type="EMBL" id="KAJ3699133.1"/>
    </source>
</evidence>
<evidence type="ECO:0000313" key="14">
    <source>
        <dbReference type="Proteomes" id="UP001210211"/>
    </source>
</evidence>
<dbReference type="GO" id="GO:0003677">
    <property type="term" value="F:DNA binding"/>
    <property type="evidence" value="ECO:0007669"/>
    <property type="project" value="UniProtKB-KW"/>
</dbReference>
<dbReference type="SUPFAM" id="SSF54277">
    <property type="entry name" value="CAD &amp; PB1 domains"/>
    <property type="match status" value="1"/>
</dbReference>
<keyword evidence="5 9" id="KW-0238">DNA-binding</keyword>
<dbReference type="PROSITE" id="PS51745">
    <property type="entry name" value="PB1"/>
    <property type="match status" value="1"/>
</dbReference>
<dbReference type="Gene3D" id="2.40.330.10">
    <property type="entry name" value="DNA-binding pseudobarrel domain"/>
    <property type="match status" value="1"/>
</dbReference>
<feature type="compositionally biased region" description="Low complexity" evidence="10">
    <location>
        <begin position="463"/>
        <end position="490"/>
    </location>
</feature>
<dbReference type="EMBL" id="JAMRDG010000001">
    <property type="protein sequence ID" value="KAJ3699133.1"/>
    <property type="molecule type" value="Genomic_DNA"/>
</dbReference>
<comment type="function">
    <text evidence="1 9">Auxin response factors (ARFs) are transcriptional factors that bind specifically to the DNA sequence 5'-TGTCTC-3' found in the auxin-responsive promoter elements (AuxREs).</text>
</comment>
<reference evidence="13 14" key="1">
    <citation type="journal article" date="2022" name="Cell">
        <title>Repeat-based holocentromeres influence genome architecture and karyotype evolution.</title>
        <authorList>
            <person name="Hofstatter P.G."/>
            <person name="Thangavel G."/>
            <person name="Lux T."/>
            <person name="Neumann P."/>
            <person name="Vondrak T."/>
            <person name="Novak P."/>
            <person name="Zhang M."/>
            <person name="Costa L."/>
            <person name="Castellani M."/>
            <person name="Scott A."/>
            <person name="Toegelov H."/>
            <person name="Fuchs J."/>
            <person name="Mata-Sucre Y."/>
            <person name="Dias Y."/>
            <person name="Vanzela A.L.L."/>
            <person name="Huettel B."/>
            <person name="Almeida C.C.S."/>
            <person name="Simkova H."/>
            <person name="Souza G."/>
            <person name="Pedrosa-Harand A."/>
            <person name="Macas J."/>
            <person name="Mayer K.F.X."/>
            <person name="Houben A."/>
            <person name="Marques A."/>
        </authorList>
    </citation>
    <scope>NUCLEOTIDE SEQUENCE [LARGE SCALE GENOMIC DNA]</scope>
    <source>
        <strain evidence="13">RhyTen1mFocal</strain>
    </source>
</reference>
<evidence type="ECO:0000256" key="2">
    <source>
        <dbReference type="ARBA" id="ARBA00004123"/>
    </source>
</evidence>
<evidence type="ECO:0000256" key="9">
    <source>
        <dbReference type="RuleBase" id="RU004561"/>
    </source>
</evidence>
<dbReference type="Pfam" id="PF02362">
    <property type="entry name" value="B3"/>
    <property type="match status" value="1"/>
</dbReference>
<evidence type="ECO:0000259" key="12">
    <source>
        <dbReference type="PROSITE" id="PS51745"/>
    </source>
</evidence>
<dbReference type="PANTHER" id="PTHR31384">
    <property type="entry name" value="AUXIN RESPONSE FACTOR 4-RELATED"/>
    <property type="match status" value="1"/>
</dbReference>
<evidence type="ECO:0000256" key="6">
    <source>
        <dbReference type="ARBA" id="ARBA00023163"/>
    </source>
</evidence>
<dbReference type="InterPro" id="IPR033389">
    <property type="entry name" value="AUX/IAA_dom"/>
</dbReference>
<dbReference type="PANTHER" id="PTHR31384:SF21">
    <property type="entry name" value="AUXIN RESPONSE FACTOR 19"/>
    <property type="match status" value="1"/>
</dbReference>
<evidence type="ECO:0000256" key="10">
    <source>
        <dbReference type="SAM" id="MobiDB-lite"/>
    </source>
</evidence>
<dbReference type="GO" id="GO:0006355">
    <property type="term" value="P:regulation of DNA-templated transcription"/>
    <property type="evidence" value="ECO:0007669"/>
    <property type="project" value="InterPro"/>
</dbReference>
<keyword evidence="4 9" id="KW-0805">Transcription regulation</keyword>
<keyword evidence="14" id="KW-1185">Reference proteome</keyword>
<accession>A0AAD6ES25</accession>
<protein>
    <recommendedName>
        <fullName evidence="9">Auxin response factor</fullName>
    </recommendedName>
</protein>
<name>A0AAD6ES25_9POAL</name>
<dbReference type="InterPro" id="IPR044835">
    <property type="entry name" value="ARF_plant"/>
</dbReference>
<proteinExistence type="inferred from homology"/>
<gene>
    <name evidence="13" type="ORF">LUZ61_002838</name>
</gene>
<dbReference type="PROSITE" id="PS50863">
    <property type="entry name" value="B3"/>
    <property type="match status" value="1"/>
</dbReference>
<dbReference type="Gene3D" id="3.10.20.90">
    <property type="entry name" value="Phosphatidylinositol 3-kinase Catalytic Subunit, Chain A, domain 1"/>
    <property type="match status" value="1"/>
</dbReference>
<evidence type="ECO:0000256" key="8">
    <source>
        <dbReference type="ARBA" id="ARBA00023294"/>
    </source>
</evidence>
<evidence type="ECO:0000256" key="5">
    <source>
        <dbReference type="ARBA" id="ARBA00023125"/>
    </source>
</evidence>